<dbReference type="EMBL" id="NBSK02000001">
    <property type="protein sequence ID" value="KAJ0226801.1"/>
    <property type="molecule type" value="Genomic_DNA"/>
</dbReference>
<dbReference type="Proteomes" id="UP000235145">
    <property type="component" value="Unassembled WGS sequence"/>
</dbReference>
<accession>A0A9R1WJX2</accession>
<evidence type="ECO:0000259" key="1">
    <source>
        <dbReference type="Pfam" id="PF14416"/>
    </source>
</evidence>
<dbReference type="PANTHER" id="PTHR32285:SF19">
    <property type="entry name" value="PROTEIN TRICHOME BIREFRINGENCE-LIKE 6"/>
    <property type="match status" value="1"/>
</dbReference>
<feature type="domain" description="Trichome birefringence-like N-terminal" evidence="1">
    <location>
        <begin position="61"/>
        <end position="112"/>
    </location>
</feature>
<gene>
    <name evidence="2" type="ORF">LSAT_V11C100048330</name>
</gene>
<proteinExistence type="predicted"/>
<protein>
    <recommendedName>
        <fullName evidence="1">Trichome birefringence-like N-terminal domain-containing protein</fullName>
    </recommendedName>
</protein>
<reference evidence="2 3" key="1">
    <citation type="journal article" date="2017" name="Nat. Commun.">
        <title>Genome assembly with in vitro proximity ligation data and whole-genome triplication in lettuce.</title>
        <authorList>
            <person name="Reyes-Chin-Wo S."/>
            <person name="Wang Z."/>
            <person name="Yang X."/>
            <person name="Kozik A."/>
            <person name="Arikit S."/>
            <person name="Song C."/>
            <person name="Xia L."/>
            <person name="Froenicke L."/>
            <person name="Lavelle D.O."/>
            <person name="Truco M.J."/>
            <person name="Xia R."/>
            <person name="Zhu S."/>
            <person name="Xu C."/>
            <person name="Xu H."/>
            <person name="Xu X."/>
            <person name="Cox K."/>
            <person name="Korf I."/>
            <person name="Meyers B.C."/>
            <person name="Michelmore R.W."/>
        </authorList>
    </citation>
    <scope>NUCLEOTIDE SEQUENCE [LARGE SCALE GENOMIC DNA]</scope>
    <source>
        <strain evidence="3">cv. Salinas</strain>
        <tissue evidence="2">Seedlings</tissue>
    </source>
</reference>
<evidence type="ECO:0000313" key="3">
    <source>
        <dbReference type="Proteomes" id="UP000235145"/>
    </source>
</evidence>
<name>A0A9R1WJX2_LACSA</name>
<dbReference type="InterPro" id="IPR029962">
    <property type="entry name" value="TBL"/>
</dbReference>
<dbReference type="GO" id="GO:0016413">
    <property type="term" value="F:O-acetyltransferase activity"/>
    <property type="evidence" value="ECO:0007669"/>
    <property type="project" value="InterPro"/>
</dbReference>
<dbReference type="InterPro" id="IPR025846">
    <property type="entry name" value="TBL_N"/>
</dbReference>
<evidence type="ECO:0000313" key="2">
    <source>
        <dbReference type="EMBL" id="KAJ0226801.1"/>
    </source>
</evidence>
<comment type="caution">
    <text evidence="2">The sequence shown here is derived from an EMBL/GenBank/DDBJ whole genome shotgun (WGS) entry which is preliminary data.</text>
</comment>
<dbReference type="AlphaFoldDB" id="A0A9R1WJX2"/>
<dbReference type="Pfam" id="PF14416">
    <property type="entry name" value="PMR5N"/>
    <property type="match status" value="1"/>
</dbReference>
<keyword evidence="3" id="KW-1185">Reference proteome</keyword>
<sequence length="116" mass="13477">MAFGDLLKTLWAPRATAVQHSSPSLLILLLNLVASISRILKFILFSRVDTSDFQEEKGETVCDVTKGKWVYDESYPLYSTFTCPFIDEGFNYEANGILDKDYMKWRWKPHDCYIPR</sequence>
<dbReference type="PANTHER" id="PTHR32285">
    <property type="entry name" value="PROTEIN TRICHOME BIREFRINGENCE-LIKE 9-RELATED"/>
    <property type="match status" value="1"/>
</dbReference>
<organism evidence="2 3">
    <name type="scientific">Lactuca sativa</name>
    <name type="common">Garden lettuce</name>
    <dbReference type="NCBI Taxonomy" id="4236"/>
    <lineage>
        <taxon>Eukaryota</taxon>
        <taxon>Viridiplantae</taxon>
        <taxon>Streptophyta</taxon>
        <taxon>Embryophyta</taxon>
        <taxon>Tracheophyta</taxon>
        <taxon>Spermatophyta</taxon>
        <taxon>Magnoliopsida</taxon>
        <taxon>eudicotyledons</taxon>
        <taxon>Gunneridae</taxon>
        <taxon>Pentapetalae</taxon>
        <taxon>asterids</taxon>
        <taxon>campanulids</taxon>
        <taxon>Asterales</taxon>
        <taxon>Asteraceae</taxon>
        <taxon>Cichorioideae</taxon>
        <taxon>Cichorieae</taxon>
        <taxon>Lactucinae</taxon>
        <taxon>Lactuca</taxon>
    </lineage>
</organism>